<keyword evidence="9" id="KW-0645">Protease</keyword>
<dbReference type="PANTHER" id="PTHR43731:SF14">
    <property type="entry name" value="PRESENILIN-ASSOCIATED RHOMBOID-LIKE PROTEIN, MITOCHONDRIAL"/>
    <property type="match status" value="1"/>
</dbReference>
<dbReference type="PANTHER" id="PTHR43731">
    <property type="entry name" value="RHOMBOID PROTEASE"/>
    <property type="match status" value="1"/>
</dbReference>
<keyword evidence="10" id="KW-1185">Reference proteome</keyword>
<keyword evidence="5 7" id="KW-1133">Transmembrane helix</keyword>
<dbReference type="STRING" id="1850246.LPB138_03970"/>
<keyword evidence="6 7" id="KW-0472">Membrane</keyword>
<name>A0A1D8P5M6_9FLAO</name>
<dbReference type="Gene3D" id="1.20.1540.10">
    <property type="entry name" value="Rhomboid-like"/>
    <property type="match status" value="1"/>
</dbReference>
<dbReference type="SUPFAM" id="SSF144091">
    <property type="entry name" value="Rhomboid-like"/>
    <property type="match status" value="1"/>
</dbReference>
<dbReference type="EMBL" id="CP017478">
    <property type="protein sequence ID" value="AOW19889.1"/>
    <property type="molecule type" value="Genomic_DNA"/>
</dbReference>
<evidence type="ECO:0000256" key="3">
    <source>
        <dbReference type="ARBA" id="ARBA00022692"/>
    </source>
</evidence>
<sequence length="215" mass="23968">MSKVVLFIIVANVLFSLKGFNDQLFFNKNKFQIGAIKNGEYLRMLTSGFLHVDPKHLLFNMITLYFFGDNVVNILGLWKFLLIYFGSLIFGGLFSLSYHKDDLYYSAVGASGAVMGVIYAAIMLYPDMALGFIFFPFFDIPGYIFGLGYLLYSIYGMKNSVGNIGHSAHLGGAIGGFALTLLLFPDVLSQNTKMVIILGIPILLLFIFEKKLSKN</sequence>
<evidence type="ECO:0000259" key="8">
    <source>
        <dbReference type="Pfam" id="PF01694"/>
    </source>
</evidence>
<comment type="similarity">
    <text evidence="2">Belongs to the peptidase S54 family.</text>
</comment>
<proteinExistence type="inferred from homology"/>
<feature type="transmembrane region" description="Helical" evidence="7">
    <location>
        <begin position="77"/>
        <end position="96"/>
    </location>
</feature>
<comment type="subcellular location">
    <subcellularLocation>
        <location evidence="1">Membrane</location>
        <topology evidence="1">Multi-pass membrane protein</topology>
    </subcellularLocation>
</comment>
<dbReference type="RefSeq" id="WP_070236028.1">
    <property type="nucleotide sequence ID" value="NZ_CP017478.1"/>
</dbReference>
<dbReference type="OrthoDB" id="9807874at2"/>
<dbReference type="GO" id="GO:0004252">
    <property type="term" value="F:serine-type endopeptidase activity"/>
    <property type="evidence" value="ECO:0007669"/>
    <property type="project" value="InterPro"/>
</dbReference>
<organism evidence="9 10">
    <name type="scientific">Urechidicola croceus</name>
    <dbReference type="NCBI Taxonomy" id="1850246"/>
    <lineage>
        <taxon>Bacteria</taxon>
        <taxon>Pseudomonadati</taxon>
        <taxon>Bacteroidota</taxon>
        <taxon>Flavobacteriia</taxon>
        <taxon>Flavobacteriales</taxon>
        <taxon>Flavobacteriaceae</taxon>
        <taxon>Urechidicola</taxon>
    </lineage>
</organism>
<evidence type="ECO:0000256" key="6">
    <source>
        <dbReference type="ARBA" id="ARBA00023136"/>
    </source>
</evidence>
<dbReference type="GO" id="GO:0006508">
    <property type="term" value="P:proteolysis"/>
    <property type="evidence" value="ECO:0007669"/>
    <property type="project" value="UniProtKB-KW"/>
</dbReference>
<evidence type="ECO:0000256" key="7">
    <source>
        <dbReference type="SAM" id="Phobius"/>
    </source>
</evidence>
<feature type="transmembrane region" description="Helical" evidence="7">
    <location>
        <begin position="103"/>
        <end position="122"/>
    </location>
</feature>
<dbReference type="GO" id="GO:0016020">
    <property type="term" value="C:membrane"/>
    <property type="evidence" value="ECO:0007669"/>
    <property type="project" value="UniProtKB-SubCell"/>
</dbReference>
<protein>
    <submittedName>
        <fullName evidence="9">Rhomboid family intramembrane serine protease</fullName>
    </submittedName>
</protein>
<evidence type="ECO:0000256" key="4">
    <source>
        <dbReference type="ARBA" id="ARBA00022801"/>
    </source>
</evidence>
<feature type="domain" description="Peptidase S54 rhomboid" evidence="8">
    <location>
        <begin position="39"/>
        <end position="185"/>
    </location>
</feature>
<feature type="transmembrane region" description="Helical" evidence="7">
    <location>
        <begin position="128"/>
        <end position="152"/>
    </location>
</feature>
<dbReference type="InterPro" id="IPR050925">
    <property type="entry name" value="Rhomboid_protease_S54"/>
</dbReference>
<keyword evidence="3 7" id="KW-0812">Transmembrane</keyword>
<gene>
    <name evidence="9" type="ORF">LPB138_03970</name>
</gene>
<evidence type="ECO:0000256" key="5">
    <source>
        <dbReference type="ARBA" id="ARBA00022989"/>
    </source>
</evidence>
<evidence type="ECO:0000256" key="2">
    <source>
        <dbReference type="ARBA" id="ARBA00009045"/>
    </source>
</evidence>
<reference evidence="9 10" key="1">
    <citation type="submission" date="2016-10" db="EMBL/GenBank/DDBJ databases">
        <title>Lutibacter sp. LPB0138, isolated from marine gastropod.</title>
        <authorList>
            <person name="Kim E."/>
            <person name="Yi H."/>
        </authorList>
    </citation>
    <scope>NUCLEOTIDE SEQUENCE [LARGE SCALE GENOMIC DNA]</scope>
    <source>
        <strain evidence="9 10">LPB0138</strain>
    </source>
</reference>
<dbReference type="Pfam" id="PF01694">
    <property type="entry name" value="Rhomboid"/>
    <property type="match status" value="1"/>
</dbReference>
<feature type="transmembrane region" description="Helical" evidence="7">
    <location>
        <begin position="164"/>
        <end position="184"/>
    </location>
</feature>
<dbReference type="AlphaFoldDB" id="A0A1D8P5M6"/>
<dbReference type="KEGG" id="lul:LPB138_03970"/>
<dbReference type="InterPro" id="IPR035952">
    <property type="entry name" value="Rhomboid-like_sf"/>
</dbReference>
<dbReference type="InterPro" id="IPR022764">
    <property type="entry name" value="Peptidase_S54_rhomboid_dom"/>
</dbReference>
<evidence type="ECO:0000313" key="9">
    <source>
        <dbReference type="EMBL" id="AOW19889.1"/>
    </source>
</evidence>
<keyword evidence="4" id="KW-0378">Hydrolase</keyword>
<dbReference type="Proteomes" id="UP000176050">
    <property type="component" value="Chromosome"/>
</dbReference>
<feature type="transmembrane region" description="Helical" evidence="7">
    <location>
        <begin position="190"/>
        <end position="208"/>
    </location>
</feature>
<evidence type="ECO:0000256" key="1">
    <source>
        <dbReference type="ARBA" id="ARBA00004141"/>
    </source>
</evidence>
<accession>A0A1D8P5M6</accession>
<evidence type="ECO:0000313" key="10">
    <source>
        <dbReference type="Proteomes" id="UP000176050"/>
    </source>
</evidence>